<reference evidence="1" key="1">
    <citation type="submission" date="2022-07" db="EMBL/GenBank/DDBJ databases">
        <title>Genome Sequence of Phlebia brevispora.</title>
        <authorList>
            <person name="Buettner E."/>
        </authorList>
    </citation>
    <scope>NUCLEOTIDE SEQUENCE</scope>
    <source>
        <strain evidence="1">MPL23</strain>
    </source>
</reference>
<name>A0ACC1T830_9APHY</name>
<accession>A0ACC1T830</accession>
<organism evidence="1 2">
    <name type="scientific">Phlebia brevispora</name>
    <dbReference type="NCBI Taxonomy" id="194682"/>
    <lineage>
        <taxon>Eukaryota</taxon>
        <taxon>Fungi</taxon>
        <taxon>Dikarya</taxon>
        <taxon>Basidiomycota</taxon>
        <taxon>Agaricomycotina</taxon>
        <taxon>Agaricomycetes</taxon>
        <taxon>Polyporales</taxon>
        <taxon>Meruliaceae</taxon>
        <taxon>Phlebia</taxon>
    </lineage>
</organism>
<protein>
    <submittedName>
        <fullName evidence="1">Uncharacterized protein</fullName>
    </submittedName>
</protein>
<proteinExistence type="predicted"/>
<gene>
    <name evidence="1" type="ORF">NM688_g2706</name>
</gene>
<comment type="caution">
    <text evidence="1">The sequence shown here is derived from an EMBL/GenBank/DDBJ whole genome shotgun (WGS) entry which is preliminary data.</text>
</comment>
<keyword evidence="2" id="KW-1185">Reference proteome</keyword>
<sequence length="346" mass="38997">MAATSSATLIGSTTLASTETPHLKHDAGEPNYHPLTLDEKRGILTKDVSPYGREITVQEYLDHILPPLSKDIDLDKTMKVVEARLVSKSRFQVFEADPAHIPGNEDNVFVRLAKLVRSLVRAAAKPKGKRATLVFHHDGRTTPECTTRETTSRPDSYALLANTKLKTSDGTTFWANMGVVGEVKKAASAENRRDNEKKIVWSLSHCLCDDAARRGSFGFTIENTQMRLWFCSRACILVSEEFNFITQHRITTQFFLSLLYATPEQLGWDPTMKRRSEHELDIVVPMDDGKVRRFRTTEVLSVAAVDLTVGPGTRLFKVLEVGPRNQTFGQPYILKDSWIDHDRPRE</sequence>
<evidence type="ECO:0000313" key="1">
    <source>
        <dbReference type="EMBL" id="KAJ3555206.1"/>
    </source>
</evidence>
<dbReference type="Proteomes" id="UP001148662">
    <property type="component" value="Unassembled WGS sequence"/>
</dbReference>
<evidence type="ECO:0000313" key="2">
    <source>
        <dbReference type="Proteomes" id="UP001148662"/>
    </source>
</evidence>
<dbReference type="EMBL" id="JANHOG010000354">
    <property type="protein sequence ID" value="KAJ3555206.1"/>
    <property type="molecule type" value="Genomic_DNA"/>
</dbReference>